<dbReference type="InterPro" id="IPR012338">
    <property type="entry name" value="Beta-lactam/transpept-like"/>
</dbReference>
<dbReference type="KEGG" id="xbc:ELE36_03385"/>
<dbReference type="InterPro" id="IPR050491">
    <property type="entry name" value="AmpC-like"/>
</dbReference>
<name>A0A411HPX4_9GAMM</name>
<dbReference type="Proteomes" id="UP000291562">
    <property type="component" value="Chromosome"/>
</dbReference>
<dbReference type="OrthoDB" id="119951at2"/>
<dbReference type="PANTHER" id="PTHR46825">
    <property type="entry name" value="D-ALANYL-D-ALANINE-CARBOXYPEPTIDASE/ENDOPEPTIDASE AMPH"/>
    <property type="match status" value="1"/>
</dbReference>
<evidence type="ECO:0000256" key="1">
    <source>
        <dbReference type="SAM" id="MobiDB-lite"/>
    </source>
</evidence>
<reference evidence="3 4" key="1">
    <citation type="submission" date="2019-01" db="EMBL/GenBank/DDBJ databases">
        <title>Pseudolysobacter antarctica gen. nov., sp. nov., isolated from Fildes Peninsula, Antarctica.</title>
        <authorList>
            <person name="Wei Z."/>
            <person name="Peng F."/>
        </authorList>
    </citation>
    <scope>NUCLEOTIDE SEQUENCE [LARGE SCALE GENOMIC DNA]</scope>
    <source>
        <strain evidence="3 4">AQ6-296</strain>
    </source>
</reference>
<gene>
    <name evidence="3" type="ORF">ELE36_03385</name>
</gene>
<accession>A0A411HPX4</accession>
<protein>
    <submittedName>
        <fullName evidence="3">Class A beta-lactamase-related serine hydrolase</fullName>
    </submittedName>
</protein>
<keyword evidence="4" id="KW-1185">Reference proteome</keyword>
<dbReference type="InterPro" id="IPR001466">
    <property type="entry name" value="Beta-lactam-related"/>
</dbReference>
<feature type="domain" description="Beta-lactamase-related" evidence="2">
    <location>
        <begin position="51"/>
        <end position="373"/>
    </location>
</feature>
<keyword evidence="3" id="KW-0378">Hydrolase</keyword>
<dbReference type="Pfam" id="PF00144">
    <property type="entry name" value="Beta-lactamase"/>
    <property type="match status" value="1"/>
</dbReference>
<proteinExistence type="predicted"/>
<sequence>MPTLDAHAARSKPKAASAASKKNPTVAPSLLANPSAGPRNAEDTAKNLDQWLDLVDQSGQVSGLAVAVVQDNKVLLQRGIGYADATKRLPVTADSVFRLASLSKAFASGLAGLMVRDGLFGWETRIGSVLPAFELHDSSASAQLTVGEILSQSVGLPHNTYDNLLEQDEPYQLLVEKLKEVPMACPVGQCYGYQNITYSLIGDITYALTGDFFYHQVEKRLFHPLGMNTATYGKVALEASASWARPHTRRGGVWLPMEAKEAYYHVAPAAGVNASIKDMTSWLIAQMGGRTDVLPQNVLDDIHRPRITTPIEARGAPWRRSRVRDANYALGWRVFDYAGETLDYHAGAVQGYRAMIAFFPKYRFGVVMMWNCDCGMPAGLIPMVLDRYLGMPQVDWAGIETAKPTHVTVNNTQRLPRQAAAAVTSRKEEATE</sequence>
<evidence type="ECO:0000259" key="2">
    <source>
        <dbReference type="Pfam" id="PF00144"/>
    </source>
</evidence>
<dbReference type="Gene3D" id="3.40.710.10">
    <property type="entry name" value="DD-peptidase/beta-lactamase superfamily"/>
    <property type="match status" value="1"/>
</dbReference>
<dbReference type="AlphaFoldDB" id="A0A411HPX4"/>
<dbReference type="EMBL" id="CP035704">
    <property type="protein sequence ID" value="QBB72535.1"/>
    <property type="molecule type" value="Genomic_DNA"/>
</dbReference>
<evidence type="ECO:0000313" key="3">
    <source>
        <dbReference type="EMBL" id="QBB72535.1"/>
    </source>
</evidence>
<dbReference type="SUPFAM" id="SSF56601">
    <property type="entry name" value="beta-lactamase/transpeptidase-like"/>
    <property type="match status" value="1"/>
</dbReference>
<dbReference type="GO" id="GO:0016787">
    <property type="term" value="F:hydrolase activity"/>
    <property type="evidence" value="ECO:0007669"/>
    <property type="project" value="UniProtKB-KW"/>
</dbReference>
<organism evidence="3 4">
    <name type="scientific">Pseudolysobacter antarcticus</name>
    <dbReference type="NCBI Taxonomy" id="2511995"/>
    <lineage>
        <taxon>Bacteria</taxon>
        <taxon>Pseudomonadati</taxon>
        <taxon>Pseudomonadota</taxon>
        <taxon>Gammaproteobacteria</taxon>
        <taxon>Lysobacterales</taxon>
        <taxon>Rhodanobacteraceae</taxon>
        <taxon>Pseudolysobacter</taxon>
    </lineage>
</organism>
<feature type="region of interest" description="Disordered" evidence="1">
    <location>
        <begin position="1"/>
        <end position="42"/>
    </location>
</feature>
<dbReference type="PANTHER" id="PTHR46825:SF15">
    <property type="entry name" value="BETA-LACTAMASE-RELATED DOMAIN-CONTAINING PROTEIN"/>
    <property type="match status" value="1"/>
</dbReference>
<evidence type="ECO:0000313" key="4">
    <source>
        <dbReference type="Proteomes" id="UP000291562"/>
    </source>
</evidence>